<dbReference type="GeneID" id="5491581"/>
<protein>
    <submittedName>
        <fullName evidence="1">Uncharacterized protein</fullName>
    </submittedName>
</protein>
<gene>
    <name evidence="1" type="ORF">SS1G_03883</name>
</gene>
<proteinExistence type="predicted"/>
<dbReference type="Proteomes" id="UP000001312">
    <property type="component" value="Unassembled WGS sequence"/>
</dbReference>
<organism evidence="1 2">
    <name type="scientific">Sclerotinia sclerotiorum (strain ATCC 18683 / 1980 / Ss-1)</name>
    <name type="common">White mold</name>
    <name type="synonym">Whetzelinia sclerotiorum</name>
    <dbReference type="NCBI Taxonomy" id="665079"/>
    <lineage>
        <taxon>Eukaryota</taxon>
        <taxon>Fungi</taxon>
        <taxon>Dikarya</taxon>
        <taxon>Ascomycota</taxon>
        <taxon>Pezizomycotina</taxon>
        <taxon>Leotiomycetes</taxon>
        <taxon>Helotiales</taxon>
        <taxon>Sclerotiniaceae</taxon>
        <taxon>Sclerotinia</taxon>
    </lineage>
</organism>
<dbReference type="InParanoid" id="A7EEZ2"/>
<sequence length="90" mass="9853">MSGEVVLGLGVGGRLLCTLYRVWEVGKRRREESRVSGWPVCGGDGWDGMDGVTLRLDCEDEDGQADWLALTIIRVFGLGFGFGFGNCIRI</sequence>
<accession>A7EEZ2</accession>
<dbReference type="HOGENOM" id="CLU_2442199_0_0_1"/>
<dbReference type="AlphaFoldDB" id="A7EEZ2"/>
<evidence type="ECO:0000313" key="2">
    <source>
        <dbReference type="Proteomes" id="UP000001312"/>
    </source>
</evidence>
<evidence type="ECO:0000313" key="1">
    <source>
        <dbReference type="EMBL" id="EDO01408.1"/>
    </source>
</evidence>
<name>A7EEZ2_SCLS1</name>
<dbReference type="EMBL" id="CH476624">
    <property type="protein sequence ID" value="EDO01408.1"/>
    <property type="molecule type" value="Genomic_DNA"/>
</dbReference>
<dbReference type="RefSeq" id="XP_001595793.1">
    <property type="nucleotide sequence ID" value="XM_001595743.1"/>
</dbReference>
<dbReference type="KEGG" id="ssl:SS1G_03883"/>
<reference evidence="2" key="1">
    <citation type="journal article" date="2011" name="PLoS Genet.">
        <title>Genomic analysis of the necrotrophic fungal pathogens Sclerotinia sclerotiorum and Botrytis cinerea.</title>
        <authorList>
            <person name="Amselem J."/>
            <person name="Cuomo C.A."/>
            <person name="van Kan J.A."/>
            <person name="Viaud M."/>
            <person name="Benito E.P."/>
            <person name="Couloux A."/>
            <person name="Coutinho P.M."/>
            <person name="de Vries R.P."/>
            <person name="Dyer P.S."/>
            <person name="Fillinger S."/>
            <person name="Fournier E."/>
            <person name="Gout L."/>
            <person name="Hahn M."/>
            <person name="Kohn L."/>
            <person name="Lapalu N."/>
            <person name="Plummer K.M."/>
            <person name="Pradier J.M."/>
            <person name="Quevillon E."/>
            <person name="Sharon A."/>
            <person name="Simon A."/>
            <person name="ten Have A."/>
            <person name="Tudzynski B."/>
            <person name="Tudzynski P."/>
            <person name="Wincker P."/>
            <person name="Andrew M."/>
            <person name="Anthouard V."/>
            <person name="Beever R.E."/>
            <person name="Beffa R."/>
            <person name="Benoit I."/>
            <person name="Bouzid O."/>
            <person name="Brault B."/>
            <person name="Chen Z."/>
            <person name="Choquer M."/>
            <person name="Collemare J."/>
            <person name="Cotton P."/>
            <person name="Danchin E.G."/>
            <person name="Da Silva C."/>
            <person name="Gautier A."/>
            <person name="Giraud C."/>
            <person name="Giraud T."/>
            <person name="Gonzalez C."/>
            <person name="Grossetete S."/>
            <person name="Guldener U."/>
            <person name="Henrissat B."/>
            <person name="Howlett B.J."/>
            <person name="Kodira C."/>
            <person name="Kretschmer M."/>
            <person name="Lappartient A."/>
            <person name="Leroch M."/>
            <person name="Levis C."/>
            <person name="Mauceli E."/>
            <person name="Neuveglise C."/>
            <person name="Oeser B."/>
            <person name="Pearson M."/>
            <person name="Poulain J."/>
            <person name="Poussereau N."/>
            <person name="Quesneville H."/>
            <person name="Rascle C."/>
            <person name="Schumacher J."/>
            <person name="Segurens B."/>
            <person name="Sexton A."/>
            <person name="Silva E."/>
            <person name="Sirven C."/>
            <person name="Soanes D.M."/>
            <person name="Talbot N.J."/>
            <person name="Templeton M."/>
            <person name="Yandava C."/>
            <person name="Yarden O."/>
            <person name="Zeng Q."/>
            <person name="Rollins J.A."/>
            <person name="Lebrun M.H."/>
            <person name="Dickman M."/>
        </authorList>
    </citation>
    <scope>NUCLEOTIDE SEQUENCE [LARGE SCALE GENOMIC DNA]</scope>
    <source>
        <strain evidence="2">ATCC 18683 / 1980 / Ss-1</strain>
    </source>
</reference>
<keyword evidence="2" id="KW-1185">Reference proteome</keyword>